<reference evidence="2 3" key="1">
    <citation type="submission" date="2019-06" db="EMBL/GenBank/DDBJ databases">
        <authorList>
            <person name="Palmer J.M."/>
        </authorList>
    </citation>
    <scope>NUCLEOTIDE SEQUENCE [LARGE SCALE GENOMIC DNA]</scope>
    <source>
        <strain evidence="2 3">TWF788</strain>
    </source>
</reference>
<dbReference type="EMBL" id="JAABOE010000001">
    <property type="protein sequence ID" value="KAF3192491.1"/>
    <property type="molecule type" value="Genomic_DNA"/>
</dbReference>
<evidence type="ECO:0000313" key="2">
    <source>
        <dbReference type="EMBL" id="KAF3192491.1"/>
    </source>
</evidence>
<dbReference type="Proteomes" id="UP000479691">
    <property type="component" value="Unassembled WGS sequence"/>
</dbReference>
<accession>A0A7C8Q5K0</accession>
<proteinExistence type="predicted"/>
<protein>
    <submittedName>
        <fullName evidence="2">Uncharacterized protein</fullName>
    </submittedName>
</protein>
<sequence>MDELEEKLTRSKLNLTEAINHSNWCESEIERLQRESRDRKSQLQQLSQSNENWKSSYDSLSADYSTLQQSSSAMAQKLRTTELEIGKLQKTELARLYREEVLLDTTAKDYLSNDLFTKVKVITRKYFRRIPWESSMDAFPSLDQTFPGMFVGGWTKNQWPIIRDNPDFGTLALADAVIFSIITTRFFKNPFFRAEIDPRVKQVLDNVYSSGRQKNVKNIELWRKTTAILLKELSLKEVEGHQDPATTEETGTIPSQLVLGKVASELETFISNFLSVHEAHSGLEHSELEGKIYDLVTSSANLADDWHSRDFRLSIIDIDWLESQGIDWCTEGASKYVTTFPKNKRLEENVNYTIAAVITPGFIRYEKGDTEGSEIEIIWEPASVLLEEVYPGGIKVGMHGLRNNWGENNPFSCPSF</sequence>
<name>A0A7C8Q5K0_ORBOL</name>
<feature type="coiled-coil region" evidence="1">
    <location>
        <begin position="1"/>
        <end position="63"/>
    </location>
</feature>
<keyword evidence="1" id="KW-0175">Coiled coil</keyword>
<gene>
    <name evidence="2" type="ORF">TWF788_000102</name>
</gene>
<evidence type="ECO:0000256" key="1">
    <source>
        <dbReference type="SAM" id="Coils"/>
    </source>
</evidence>
<dbReference type="AlphaFoldDB" id="A0A7C8Q5K0"/>
<comment type="caution">
    <text evidence="2">The sequence shown here is derived from an EMBL/GenBank/DDBJ whole genome shotgun (WGS) entry which is preliminary data.</text>
</comment>
<organism evidence="2 3">
    <name type="scientific">Orbilia oligospora</name>
    <name type="common">Nematode-trapping fungus</name>
    <name type="synonym">Arthrobotrys oligospora</name>
    <dbReference type="NCBI Taxonomy" id="2813651"/>
    <lineage>
        <taxon>Eukaryota</taxon>
        <taxon>Fungi</taxon>
        <taxon>Dikarya</taxon>
        <taxon>Ascomycota</taxon>
        <taxon>Pezizomycotina</taxon>
        <taxon>Orbiliomycetes</taxon>
        <taxon>Orbiliales</taxon>
        <taxon>Orbiliaceae</taxon>
        <taxon>Orbilia</taxon>
    </lineage>
</organism>
<evidence type="ECO:0000313" key="3">
    <source>
        <dbReference type="Proteomes" id="UP000479691"/>
    </source>
</evidence>